<keyword evidence="2" id="KW-0472">Membrane</keyword>
<keyword evidence="2" id="KW-1133">Transmembrane helix</keyword>
<keyword evidence="4" id="KW-0808">Transferase</keyword>
<dbReference type="PANTHER" id="PTHR30576">
    <property type="entry name" value="COLANIC BIOSYNTHESIS UDP-GLUCOSE LIPID CARRIER TRANSFERASE"/>
    <property type="match status" value="1"/>
</dbReference>
<dbReference type="RefSeq" id="WP_091147942.1">
    <property type="nucleotide sequence ID" value="NZ_FNAI01000003.1"/>
</dbReference>
<evidence type="ECO:0000313" key="5">
    <source>
        <dbReference type="Proteomes" id="UP000199072"/>
    </source>
</evidence>
<evidence type="ECO:0000259" key="3">
    <source>
        <dbReference type="Pfam" id="PF02397"/>
    </source>
</evidence>
<sequence length="286" mass="33272">MQKHHKKHFTGLGIYSGIEFFNAVFQQHKDWLTRTLTVAYKNVDLSGGVYADSAASEPLPFNASAFTHAEFDIKDTPNFLKLVHVREEIDLNPEVMTLKRLFDIVFSLILMFLGFPIFAAIYIITKISSPGPVFYKQERVGKHEQKFHIYKFRSMHVDAEKYGPQLSNADDPRITKWGRVMRRSRLDELPQFWNVLRGDMSVVGPRPERRYFVDKIVEINPDYKKLHLIRPGITSLGQVHYGYAESVEQMCDRLKYDLQYLQKINLRADIVVILRTVKVMTQCKGK</sequence>
<feature type="transmembrane region" description="Helical" evidence="2">
    <location>
        <begin position="101"/>
        <end position="124"/>
    </location>
</feature>
<evidence type="ECO:0000313" key="4">
    <source>
        <dbReference type="EMBL" id="SDD96142.1"/>
    </source>
</evidence>
<dbReference type="AlphaFoldDB" id="A0A1G6Z0T5"/>
<proteinExistence type="inferred from homology"/>
<evidence type="ECO:0000256" key="2">
    <source>
        <dbReference type="SAM" id="Phobius"/>
    </source>
</evidence>
<organism evidence="4 5">
    <name type="scientific">Mucilaginibacter pineti</name>
    <dbReference type="NCBI Taxonomy" id="1391627"/>
    <lineage>
        <taxon>Bacteria</taxon>
        <taxon>Pseudomonadati</taxon>
        <taxon>Bacteroidota</taxon>
        <taxon>Sphingobacteriia</taxon>
        <taxon>Sphingobacteriales</taxon>
        <taxon>Sphingobacteriaceae</taxon>
        <taxon>Mucilaginibacter</taxon>
    </lineage>
</organism>
<dbReference type="PANTHER" id="PTHR30576:SF0">
    <property type="entry name" value="UNDECAPRENYL-PHOSPHATE N-ACETYLGALACTOSAMINYL 1-PHOSPHATE TRANSFERASE-RELATED"/>
    <property type="match status" value="1"/>
</dbReference>
<evidence type="ECO:0000256" key="1">
    <source>
        <dbReference type="ARBA" id="ARBA00006464"/>
    </source>
</evidence>
<accession>A0A1G6Z0T5</accession>
<reference evidence="4 5" key="1">
    <citation type="submission" date="2016-10" db="EMBL/GenBank/DDBJ databases">
        <authorList>
            <person name="de Groot N.N."/>
        </authorList>
    </citation>
    <scope>NUCLEOTIDE SEQUENCE [LARGE SCALE GENOMIC DNA]</scope>
    <source>
        <strain evidence="4 5">47C3B</strain>
    </source>
</reference>
<dbReference type="GO" id="GO:0016780">
    <property type="term" value="F:phosphotransferase activity, for other substituted phosphate groups"/>
    <property type="evidence" value="ECO:0007669"/>
    <property type="project" value="TreeGrafter"/>
</dbReference>
<dbReference type="Pfam" id="PF02397">
    <property type="entry name" value="Bac_transf"/>
    <property type="match status" value="1"/>
</dbReference>
<keyword evidence="2" id="KW-0812">Transmembrane</keyword>
<name>A0A1G6Z0T5_9SPHI</name>
<dbReference type="InterPro" id="IPR003362">
    <property type="entry name" value="Bact_transf"/>
</dbReference>
<comment type="similarity">
    <text evidence="1">Belongs to the bacterial sugar transferase family.</text>
</comment>
<gene>
    <name evidence="4" type="ORF">SAMN05216464_103169</name>
</gene>
<keyword evidence="5" id="KW-1185">Reference proteome</keyword>
<dbReference type="Proteomes" id="UP000199072">
    <property type="component" value="Unassembled WGS sequence"/>
</dbReference>
<dbReference type="STRING" id="1391627.SAMN05216464_103169"/>
<dbReference type="OrthoDB" id="9808602at2"/>
<protein>
    <submittedName>
        <fullName evidence="4">Sugar transferase involved in LPS biosynthesis (Colanic, teichoic acid)</fullName>
    </submittedName>
</protein>
<feature type="domain" description="Bacterial sugar transferase" evidence="3">
    <location>
        <begin position="99"/>
        <end position="281"/>
    </location>
</feature>
<dbReference type="EMBL" id="FNAI01000003">
    <property type="protein sequence ID" value="SDD96142.1"/>
    <property type="molecule type" value="Genomic_DNA"/>
</dbReference>